<dbReference type="PANTHER" id="PTHR35480:SF1">
    <property type="entry name" value="MATERNAL EFFECT EMBRYO ARREST 22"/>
    <property type="match status" value="1"/>
</dbReference>
<dbReference type="Pfam" id="PF04116">
    <property type="entry name" value="FA_hydroxylase"/>
    <property type="match status" value="1"/>
</dbReference>
<dbReference type="PANTHER" id="PTHR35480">
    <property type="entry name" value="MATERNAL EFFECT EMBRYO ARREST 22"/>
    <property type="match status" value="1"/>
</dbReference>
<evidence type="ECO:0000313" key="7">
    <source>
        <dbReference type="Proteomes" id="UP000824890"/>
    </source>
</evidence>
<feature type="transmembrane region" description="Helical" evidence="4">
    <location>
        <begin position="115"/>
        <end position="137"/>
    </location>
</feature>
<gene>
    <name evidence="6" type="ORF">HID58_059131</name>
</gene>
<reference evidence="6 7" key="1">
    <citation type="submission" date="2021-05" db="EMBL/GenBank/DDBJ databases">
        <title>Genome Assembly of Synthetic Allotetraploid Brassica napus Reveals Homoeologous Exchanges between Subgenomes.</title>
        <authorList>
            <person name="Davis J.T."/>
        </authorList>
    </citation>
    <scope>NUCLEOTIDE SEQUENCE [LARGE SCALE GENOMIC DNA]</scope>
    <source>
        <strain evidence="7">cv. Da-Ae</strain>
        <tissue evidence="6">Seedling</tissue>
    </source>
</reference>
<keyword evidence="4" id="KW-0812">Transmembrane</keyword>
<evidence type="ECO:0000256" key="2">
    <source>
        <dbReference type="SAM" id="Coils"/>
    </source>
</evidence>
<feature type="coiled-coil region" evidence="2">
    <location>
        <begin position="307"/>
        <end position="411"/>
    </location>
</feature>
<comment type="caution">
    <text evidence="6">The sequence shown here is derived from an EMBL/GenBank/DDBJ whole genome shotgun (WGS) entry which is preliminary data.</text>
</comment>
<feature type="region of interest" description="Disordered" evidence="3">
    <location>
        <begin position="844"/>
        <end position="878"/>
    </location>
</feature>
<evidence type="ECO:0000313" key="6">
    <source>
        <dbReference type="EMBL" id="KAH0883035.1"/>
    </source>
</evidence>
<keyword evidence="2" id="KW-0175">Coiled coil</keyword>
<dbReference type="EMBL" id="JAGKQM010000014">
    <property type="protein sequence ID" value="KAH0883035.1"/>
    <property type="molecule type" value="Genomic_DNA"/>
</dbReference>
<name>A0ABQ7ZS12_BRANA</name>
<feature type="region of interest" description="Disordered" evidence="3">
    <location>
        <begin position="501"/>
        <end position="520"/>
    </location>
</feature>
<feature type="domain" description="Fatty acid hydroxylase" evidence="5">
    <location>
        <begin position="154"/>
        <end position="289"/>
    </location>
</feature>
<evidence type="ECO:0000259" key="5">
    <source>
        <dbReference type="Pfam" id="PF04116"/>
    </source>
</evidence>
<feature type="region of interest" description="Disordered" evidence="3">
    <location>
        <begin position="752"/>
        <end position="774"/>
    </location>
</feature>
<feature type="compositionally biased region" description="Basic and acidic residues" evidence="3">
    <location>
        <begin position="860"/>
        <end position="878"/>
    </location>
</feature>
<proteinExistence type="inferred from homology"/>
<dbReference type="InterPro" id="IPR006694">
    <property type="entry name" value="Fatty_acid_hydroxylase"/>
</dbReference>
<evidence type="ECO:0000256" key="1">
    <source>
        <dbReference type="ARBA" id="ARBA00009324"/>
    </source>
</evidence>
<evidence type="ECO:0000256" key="4">
    <source>
        <dbReference type="SAM" id="Phobius"/>
    </source>
</evidence>
<comment type="similarity">
    <text evidence="1">Belongs to the sterol desaturase family.</text>
</comment>
<feature type="coiled-coil region" evidence="2">
    <location>
        <begin position="587"/>
        <end position="649"/>
    </location>
</feature>
<accession>A0ABQ7ZS12</accession>
<feature type="compositionally biased region" description="Basic and acidic residues" evidence="3">
    <location>
        <begin position="844"/>
        <end position="853"/>
    </location>
</feature>
<dbReference type="Proteomes" id="UP000824890">
    <property type="component" value="Unassembled WGS sequence"/>
</dbReference>
<protein>
    <recommendedName>
        <fullName evidence="5">Fatty acid hydroxylase domain-containing protein</fullName>
    </recommendedName>
</protein>
<evidence type="ECO:0000256" key="3">
    <source>
        <dbReference type="SAM" id="MobiDB-lite"/>
    </source>
</evidence>
<sequence>MVAEGFTVDLNKPLVFQVGHLGETYEEWVHQPIVTKKGPRFFHSDFWEPSQEPKPDYIKTTRSPINNNGHNENAKRAFSPNSETTRAKWKARQGGWLDTWGDLKILITYLQWKQFLTLTVWWAVPVIWLPVSVWCISMSISRGLSLPEIVPLIALGIFIWTLIEYTLHRFLFHIKTKSYWGNTAHYLLHGCHHKHPMDHLRLVFPPAATAVLCFPFWNLVKLFTTLSVTPALFGGGMLGYVMYDITHYYLHHAHPTRAVTKNLKKYHLSHHFRIQDKGFGITSSLWDIWQGKYLGMKKRRDACKEAIEILQKAMGAANDEKANLQRKLREMADNRDTKEHDSVAKASLEKEVSVLKSEILSLQQRLKQNLQDKNEQMKILQDQASSREKEINELKNLLKKETLRAVSSEEEREQVCKELNKAKALLVKSEDIKPDVPELKEEINLVKSLLVSERQKAESERKKAGQYLSELEVLRATAHKTSSDLLTSTSNLETVKKQLESERQKTLREKKRADMESAKAKEQMKLAEGLSKKFEIIRVRNEELKKEAELQSASSKVKFAENSAKLEEKTRLLEMNKKTAMDWKSRVDDLTRQLQESQLVTEGLKKQVHELSLSPKSTRSVSPHEARDLEKAEMRLLKKELKFQKKREKHFNEVAEFEKYRREFQAGELSRLKLEFGGFTNRMSLLGEYFSRDVEGTAVLAKVEGRRKPPKNRSGVKNSDSRCHLGTNPGYQDQACKFSAQLIAKAGRGLSESVSGPISQLESPTGGSRELQTSGVVSSATSFSEGELLASQGREQFAFTTSAAIAKDKPNIQPTKSSMFQKVDTGKNGNPCFVAENCVQSGQKDRHEVVNEHSRKRKRLSEAMESRKHLSSDDKKKNLQIREKLGALQSMVAETGYKPLREKETFVSCQKKTIRQNSIEFNRLTKTRGNKAGSTQVAGKTMCLSTAKAHDAATLFLEEDAATDYMKLLELDQPEEEIYYKIARESLMSPDLPQVNFLGDEIMNEDKNRTTALDLVASNSVDLCDNINSSEAYSLNTENASVTVKMPPESPTSDGHILKHFVVFSNTEDQNSIIKIFHAANNCAQRCPSVATAQWAVPAILFALKMEESLLARERVCVFLSLLLHNFSMVSSMNIGNTLDYDSCSCLDSFSTHISSVMADTEAGGILSEFLEELLSLLQDLLSEQRVLYSAKSSETTESEFSIPVTLNGENVALFSRVALIDHLVAGSAILAAICTVVNREELIHEAAFEILHSHSHEKTPIPLTILHVFAYIAGEKLMSSSDRDISTSVLKSIVMFLENIHFGTVEGNSKLHPGKNKCPFSDKSSSLEAMGSMLMEIVHEFAHSNTVHQSLIEFRPAHKGFQCVLARDQSVTLYDILSLVDLIACYTAWDWTSANIVSPLLETLGMPLPTNVSVAIISLLGQLSSIGVDAGGYENEGISNLREKLSSFLQCETTLEAGFGVQIATVSSLLKTLQLDLAIVLQGETTKLLGGVDQSSSVPANMVAKWFSLLSDEQRAFATEFLQTSVVR</sequence>
<keyword evidence="4" id="KW-0472">Membrane</keyword>
<keyword evidence="7" id="KW-1185">Reference proteome</keyword>
<keyword evidence="4" id="KW-1133">Transmembrane helix</keyword>
<feature type="transmembrane region" description="Helical" evidence="4">
    <location>
        <begin position="149"/>
        <end position="167"/>
    </location>
</feature>
<organism evidence="6 7">
    <name type="scientific">Brassica napus</name>
    <name type="common">Rape</name>
    <dbReference type="NCBI Taxonomy" id="3708"/>
    <lineage>
        <taxon>Eukaryota</taxon>
        <taxon>Viridiplantae</taxon>
        <taxon>Streptophyta</taxon>
        <taxon>Embryophyta</taxon>
        <taxon>Tracheophyta</taxon>
        <taxon>Spermatophyta</taxon>
        <taxon>Magnoliopsida</taxon>
        <taxon>eudicotyledons</taxon>
        <taxon>Gunneridae</taxon>
        <taxon>Pentapetalae</taxon>
        <taxon>rosids</taxon>
        <taxon>malvids</taxon>
        <taxon>Brassicales</taxon>
        <taxon>Brassicaceae</taxon>
        <taxon>Brassiceae</taxon>
        <taxon>Brassica</taxon>
    </lineage>
</organism>